<dbReference type="Pfam" id="PF07519">
    <property type="entry name" value="Tannase"/>
    <property type="match status" value="1"/>
</dbReference>
<evidence type="ECO:0000313" key="9">
    <source>
        <dbReference type="EMBL" id="PCE41342.1"/>
    </source>
</evidence>
<keyword evidence="3" id="KW-0479">Metal-binding</keyword>
<evidence type="ECO:0000313" key="10">
    <source>
        <dbReference type="Proteomes" id="UP000218934"/>
    </source>
</evidence>
<keyword evidence="4 8" id="KW-0732">Signal</keyword>
<sequence length="549" mass="58239">MRLMPLAFACLAAFSVGAAPSRSVAQPFTADRCAALKGLQISAAKIGLPTQGAEVVDAVIDEKAGSACIVSGRVRAVDPKAPDIQFQVALPGAWNGKAMMLGGGGQNGVIPVLTTNDPRLITKVPSPFSRGYAVFGSDSGHQGSPLDGSFALNDEAYRNWFGDALKKTRDVSMRIIRSAYGRKPERAYFIGRSTGGREALTVASRWPADWDGVVSMYPARNVAVASMARLAFMQALSGDAWIAPPARVQLLKAANETCDGLDGLRDGVIGNLKACRAIFDPATAKVDGQPLRCAMGATAPAPCLTDKQIALLKWADAPLPLGVKLANGEDSFPGINSLTSDLGIPDISPVAAWNTLLGLGLAAPASPLSDRMPIAAAFADSNVKYSIVGDGTSDWASFDVRNPGKYLARLNRVAALDALDTQLGAFAKRGGKVLMIHGDSDLLVSPRLTERYYENQVATLGQQKVDAFLRFYMIPGFGHSVSSVFLADWDAAAALEAWVERGVDPRDSLVMTDMIGKPGRTRPMCRYPAWPKYRAGDPDMAASFVCATE</sequence>
<keyword evidence="6" id="KW-0106">Calcium</keyword>
<dbReference type="EMBL" id="NWUF01000016">
    <property type="protein sequence ID" value="PCE41342.1"/>
    <property type="molecule type" value="Genomic_DNA"/>
</dbReference>
<dbReference type="Proteomes" id="UP000218934">
    <property type="component" value="Unassembled WGS sequence"/>
</dbReference>
<dbReference type="GO" id="GO:0046872">
    <property type="term" value="F:metal ion binding"/>
    <property type="evidence" value="ECO:0007669"/>
    <property type="project" value="UniProtKB-KW"/>
</dbReference>
<dbReference type="RefSeq" id="WP_066964842.1">
    <property type="nucleotide sequence ID" value="NZ_CP023449.1"/>
</dbReference>
<dbReference type="InterPro" id="IPR011118">
    <property type="entry name" value="Tannase/feruloyl_esterase"/>
</dbReference>
<dbReference type="GO" id="GO:0052689">
    <property type="term" value="F:carboxylic ester hydrolase activity"/>
    <property type="evidence" value="ECO:0007669"/>
    <property type="project" value="UniProtKB-KW"/>
</dbReference>
<dbReference type="SUPFAM" id="SSF53474">
    <property type="entry name" value="alpha/beta-Hydrolases"/>
    <property type="match status" value="1"/>
</dbReference>
<name>A0A2A4FUI3_9SPHN</name>
<dbReference type="PANTHER" id="PTHR33938:SF15">
    <property type="entry name" value="FERULOYL ESTERASE B-RELATED"/>
    <property type="match status" value="1"/>
</dbReference>
<evidence type="ECO:0000256" key="2">
    <source>
        <dbReference type="ARBA" id="ARBA00022487"/>
    </source>
</evidence>
<accession>A0A2A4FUI3</accession>
<dbReference type="KEGG" id="rdi:CMV14_10135"/>
<keyword evidence="5 9" id="KW-0378">Hydrolase</keyword>
<protein>
    <submittedName>
        <fullName evidence="9">Tannase/feruloyl esterase family alpha/beta hydrolase</fullName>
    </submittedName>
</protein>
<organism evidence="9 10">
    <name type="scientific">Rhizorhabdus dicambivorans</name>
    <dbReference type="NCBI Taxonomy" id="1850238"/>
    <lineage>
        <taxon>Bacteria</taxon>
        <taxon>Pseudomonadati</taxon>
        <taxon>Pseudomonadota</taxon>
        <taxon>Alphaproteobacteria</taxon>
        <taxon>Sphingomonadales</taxon>
        <taxon>Sphingomonadaceae</taxon>
        <taxon>Rhizorhabdus</taxon>
    </lineage>
</organism>
<keyword evidence="10" id="KW-1185">Reference proteome</keyword>
<evidence type="ECO:0000256" key="6">
    <source>
        <dbReference type="ARBA" id="ARBA00022837"/>
    </source>
</evidence>
<evidence type="ECO:0000256" key="5">
    <source>
        <dbReference type="ARBA" id="ARBA00022801"/>
    </source>
</evidence>
<dbReference type="AlphaFoldDB" id="A0A2A4FUI3"/>
<reference evidence="9 10" key="1">
    <citation type="submission" date="2017-09" db="EMBL/GenBank/DDBJ databases">
        <title>The Catabolism of 3,6-Dichlorosalicylic acid is Initiated by the Cytochrome P450 Monooxygenase DsmABC in Rhizorhabdus dicambivorans Ndbn-20.</title>
        <authorList>
            <person name="Na L."/>
        </authorList>
    </citation>
    <scope>NUCLEOTIDE SEQUENCE [LARGE SCALE GENOMIC DNA]</scope>
    <source>
        <strain evidence="9 10">Ndbn-20m</strain>
    </source>
</reference>
<dbReference type="PANTHER" id="PTHR33938">
    <property type="entry name" value="FERULOYL ESTERASE B-RELATED"/>
    <property type="match status" value="1"/>
</dbReference>
<dbReference type="InterPro" id="IPR029058">
    <property type="entry name" value="AB_hydrolase_fold"/>
</dbReference>
<feature type="signal peptide" evidence="8">
    <location>
        <begin position="1"/>
        <end position="18"/>
    </location>
</feature>
<dbReference type="Gene3D" id="3.40.50.1820">
    <property type="entry name" value="alpha/beta hydrolase"/>
    <property type="match status" value="2"/>
</dbReference>
<evidence type="ECO:0000256" key="3">
    <source>
        <dbReference type="ARBA" id="ARBA00022723"/>
    </source>
</evidence>
<evidence type="ECO:0000256" key="1">
    <source>
        <dbReference type="ARBA" id="ARBA00006249"/>
    </source>
</evidence>
<evidence type="ECO:0000256" key="7">
    <source>
        <dbReference type="ARBA" id="ARBA00023157"/>
    </source>
</evidence>
<feature type="chain" id="PRO_5013082226" evidence="8">
    <location>
        <begin position="19"/>
        <end position="549"/>
    </location>
</feature>
<proteinExistence type="inferred from homology"/>
<comment type="caution">
    <text evidence="9">The sequence shown here is derived from an EMBL/GenBank/DDBJ whole genome shotgun (WGS) entry which is preliminary data.</text>
</comment>
<gene>
    <name evidence="9" type="ORF">COO09_15945</name>
</gene>
<keyword evidence="7" id="KW-1015">Disulfide bond</keyword>
<evidence type="ECO:0000256" key="4">
    <source>
        <dbReference type="ARBA" id="ARBA00022729"/>
    </source>
</evidence>
<comment type="similarity">
    <text evidence="1">Belongs to the tannase family.</text>
</comment>
<evidence type="ECO:0000256" key="8">
    <source>
        <dbReference type="SAM" id="SignalP"/>
    </source>
</evidence>
<keyword evidence="2" id="KW-0719">Serine esterase</keyword>
<dbReference type="OrthoDB" id="7197884at2"/>